<proteinExistence type="predicted"/>
<name>A0A8S9FI86_BRACR</name>
<comment type="caution">
    <text evidence="2">The sequence shown here is derived from an EMBL/GenBank/DDBJ whole genome shotgun (WGS) entry which is preliminary data.</text>
</comment>
<sequence length="96" mass="10809">MVEKSIFLIKNGSVFYSSFLLLIFIILLRMHGVSGVCCHSGIVVVIFPISWTTVDRFFFGNVDRFLVSTVDRGRSVSFDRCRIFCLVLSSTVACCD</sequence>
<evidence type="ECO:0000256" key="1">
    <source>
        <dbReference type="SAM" id="Phobius"/>
    </source>
</evidence>
<feature type="transmembrane region" description="Helical" evidence="1">
    <location>
        <begin position="33"/>
        <end position="54"/>
    </location>
</feature>
<gene>
    <name evidence="2" type="ORF">F2Q70_00028977</name>
</gene>
<keyword evidence="1" id="KW-0812">Transmembrane</keyword>
<evidence type="ECO:0000313" key="2">
    <source>
        <dbReference type="EMBL" id="KAF2532804.1"/>
    </source>
</evidence>
<protein>
    <submittedName>
        <fullName evidence="2">Uncharacterized protein</fullName>
    </submittedName>
</protein>
<keyword evidence="1" id="KW-1133">Transmembrane helix</keyword>
<keyword evidence="1" id="KW-0472">Membrane</keyword>
<accession>A0A8S9FI86</accession>
<reference evidence="2" key="1">
    <citation type="submission" date="2019-12" db="EMBL/GenBank/DDBJ databases">
        <title>Genome sequencing and annotation of Brassica cretica.</title>
        <authorList>
            <person name="Studholme D.J."/>
            <person name="Sarris P.F."/>
        </authorList>
    </citation>
    <scope>NUCLEOTIDE SEQUENCE</scope>
    <source>
        <strain evidence="2">PFS-102/07</strain>
        <tissue evidence="2">Leaf</tissue>
    </source>
</reference>
<feature type="transmembrane region" description="Helical" evidence="1">
    <location>
        <begin position="7"/>
        <end position="27"/>
    </location>
</feature>
<dbReference type="AlphaFoldDB" id="A0A8S9FI86"/>
<organism evidence="2">
    <name type="scientific">Brassica cretica</name>
    <name type="common">Mustard</name>
    <dbReference type="NCBI Taxonomy" id="69181"/>
    <lineage>
        <taxon>Eukaryota</taxon>
        <taxon>Viridiplantae</taxon>
        <taxon>Streptophyta</taxon>
        <taxon>Embryophyta</taxon>
        <taxon>Tracheophyta</taxon>
        <taxon>Spermatophyta</taxon>
        <taxon>Magnoliopsida</taxon>
        <taxon>eudicotyledons</taxon>
        <taxon>Gunneridae</taxon>
        <taxon>Pentapetalae</taxon>
        <taxon>rosids</taxon>
        <taxon>malvids</taxon>
        <taxon>Brassicales</taxon>
        <taxon>Brassicaceae</taxon>
        <taxon>Brassiceae</taxon>
        <taxon>Brassica</taxon>
    </lineage>
</organism>
<dbReference type="EMBL" id="QGKY02002305">
    <property type="protein sequence ID" value="KAF2532804.1"/>
    <property type="molecule type" value="Genomic_DNA"/>
</dbReference>